<dbReference type="InterPro" id="IPR006683">
    <property type="entry name" value="Thioestr_dom"/>
</dbReference>
<proteinExistence type="inferred from homology"/>
<dbReference type="EC" id="3.1.2.20" evidence="6"/>
<dbReference type="Pfam" id="PF03061">
    <property type="entry name" value="4HBT"/>
    <property type="match status" value="1"/>
</dbReference>
<evidence type="ECO:0000256" key="3">
    <source>
        <dbReference type="PROSITE-ProRule" id="PRU01106"/>
    </source>
</evidence>
<feature type="region of interest" description="Disordered" evidence="4">
    <location>
        <begin position="1"/>
        <end position="24"/>
    </location>
</feature>
<feature type="domain" description="HotDog ACOT-type" evidence="5">
    <location>
        <begin position="18"/>
        <end position="130"/>
    </location>
</feature>
<dbReference type="GO" id="GO:0005829">
    <property type="term" value="C:cytosol"/>
    <property type="evidence" value="ECO:0007669"/>
    <property type="project" value="TreeGrafter"/>
</dbReference>
<evidence type="ECO:0000256" key="4">
    <source>
        <dbReference type="SAM" id="MobiDB-lite"/>
    </source>
</evidence>
<evidence type="ECO:0000256" key="2">
    <source>
        <dbReference type="ARBA" id="ARBA00022801"/>
    </source>
</evidence>
<accession>A9KEW7</accession>
<dbReference type="Gene3D" id="3.10.129.10">
    <property type="entry name" value="Hotdog Thioesterase"/>
    <property type="match status" value="1"/>
</dbReference>
<dbReference type="AlphaFoldDB" id="A9KEW7"/>
<dbReference type="GO" id="GO:0006637">
    <property type="term" value="P:acyl-CoA metabolic process"/>
    <property type="evidence" value="ECO:0007669"/>
    <property type="project" value="TreeGrafter"/>
</dbReference>
<dbReference type="InterPro" id="IPR040170">
    <property type="entry name" value="Cytosol_ACT"/>
</dbReference>
<dbReference type="EMBL" id="CP000733">
    <property type="protein sequence ID" value="ABS77433.2"/>
    <property type="molecule type" value="Genomic_DNA"/>
</dbReference>
<dbReference type="KEGG" id="cbd:CBUD_0023"/>
<reference evidence="6 7" key="1">
    <citation type="journal article" date="2009" name="Infect. Immun.">
        <title>Comparative genomics reveal extensive transposon-mediated genomic plasticity and diversity among potential effector proteins within the genus Coxiella.</title>
        <authorList>
            <person name="Beare P.A."/>
            <person name="Unsworth N."/>
            <person name="Andoh M."/>
            <person name="Voth D.E."/>
            <person name="Omsland A."/>
            <person name="Gilk S.D."/>
            <person name="Williams K.P."/>
            <person name="Sobral B.W."/>
            <person name="Kupko J.J.III."/>
            <person name="Porcella S.F."/>
            <person name="Samuel J.E."/>
            <person name="Heinzen R.A."/>
        </authorList>
    </citation>
    <scope>NUCLEOTIDE SEQUENCE [LARGE SCALE GENOMIC DNA]</scope>
    <source>
        <strain evidence="6 7">Dugway 5J108-111</strain>
    </source>
</reference>
<gene>
    <name evidence="6" type="ordered locus">CBUD_0023</name>
</gene>
<sequence>MGISLTNRQSKKPMEPKNPRSLSTAEVMTPEKVNFAGNIHGGYILKLIDQTAYACAARYSGHYVVTLSVDGVLFKQPIYLGELVTCYAMINYVGRTSMEVGIKVVAENLITGEKRHTNSCYVTMVAVDTNLKPVAVPPLTINDEIAQRRFDEAKMRRETRIQLAKAHEKRKNK</sequence>
<dbReference type="PROSITE" id="PS51770">
    <property type="entry name" value="HOTDOG_ACOT"/>
    <property type="match status" value="1"/>
</dbReference>
<dbReference type="GO" id="GO:0052816">
    <property type="term" value="F:long-chain fatty acyl-CoA hydrolase activity"/>
    <property type="evidence" value="ECO:0007669"/>
    <property type="project" value="TreeGrafter"/>
</dbReference>
<dbReference type="Proteomes" id="UP000008555">
    <property type="component" value="Chromosome"/>
</dbReference>
<dbReference type="SUPFAM" id="SSF54637">
    <property type="entry name" value="Thioesterase/thiol ester dehydrase-isomerase"/>
    <property type="match status" value="1"/>
</dbReference>
<protein>
    <submittedName>
        <fullName evidence="6">Acyl-CoA hydrolase</fullName>
        <ecNumber evidence="6">3.1.2.20</ecNumber>
    </submittedName>
</protein>
<dbReference type="CDD" id="cd03442">
    <property type="entry name" value="BFIT_BACH"/>
    <property type="match status" value="1"/>
</dbReference>
<dbReference type="FunFam" id="3.10.129.10:FF:000034">
    <property type="entry name" value="Acyl-CoA thioester hydrolase"/>
    <property type="match status" value="1"/>
</dbReference>
<evidence type="ECO:0000313" key="6">
    <source>
        <dbReference type="EMBL" id="ABS77433.2"/>
    </source>
</evidence>
<organism evidence="6 7">
    <name type="scientific">Coxiella burnetii (strain Dugway 5J108-111)</name>
    <dbReference type="NCBI Taxonomy" id="434922"/>
    <lineage>
        <taxon>Bacteria</taxon>
        <taxon>Pseudomonadati</taxon>
        <taxon>Pseudomonadota</taxon>
        <taxon>Gammaproteobacteria</taxon>
        <taxon>Legionellales</taxon>
        <taxon>Coxiellaceae</taxon>
        <taxon>Coxiella</taxon>
    </lineage>
</organism>
<dbReference type="InterPro" id="IPR033120">
    <property type="entry name" value="HOTDOG_ACOT"/>
</dbReference>
<evidence type="ECO:0000259" key="5">
    <source>
        <dbReference type="PROSITE" id="PS51770"/>
    </source>
</evidence>
<dbReference type="HOGENOM" id="CLU_050164_3_0_6"/>
<evidence type="ECO:0000256" key="1">
    <source>
        <dbReference type="ARBA" id="ARBA00010458"/>
    </source>
</evidence>
<comment type="similarity">
    <text evidence="1">Belongs to the acyl coenzyme A hydrolase family.</text>
</comment>
<keyword evidence="2 3" id="KW-0378">Hydrolase</keyword>
<evidence type="ECO:0000313" key="7">
    <source>
        <dbReference type="Proteomes" id="UP000008555"/>
    </source>
</evidence>
<dbReference type="PANTHER" id="PTHR11049">
    <property type="entry name" value="ACYL COENZYME A THIOESTER HYDROLASE"/>
    <property type="match status" value="1"/>
</dbReference>
<dbReference type="PANTHER" id="PTHR11049:SF16">
    <property type="entry name" value="PROTEIN VDLD"/>
    <property type="match status" value="1"/>
</dbReference>
<name>A9KEW7_COXBN</name>
<dbReference type="InterPro" id="IPR029069">
    <property type="entry name" value="HotDog_dom_sf"/>
</dbReference>